<feature type="region of interest" description="Disordered" evidence="1">
    <location>
        <begin position="179"/>
        <end position="305"/>
    </location>
</feature>
<evidence type="ECO:0000313" key="4">
    <source>
        <dbReference type="Proteomes" id="UP001203761"/>
    </source>
</evidence>
<feature type="compositionally biased region" description="Basic and acidic residues" evidence="1">
    <location>
        <begin position="271"/>
        <end position="286"/>
    </location>
</feature>
<feature type="region of interest" description="Disordered" evidence="1">
    <location>
        <begin position="1"/>
        <end position="21"/>
    </location>
</feature>
<feature type="compositionally biased region" description="Gly residues" evidence="1">
    <location>
        <begin position="180"/>
        <end position="205"/>
    </location>
</feature>
<sequence length="305" mass="32769">MSPSTAPDPGALDPALRQTEPRRPRDFGLDLRRLRRIRRIAFAVLALPLLALGLLCAKFISMPLTQAWHDGAYDQGSYAEASDRLEPVLFANWFEPYLPYLTRGTDLLQQGQDAAAEEQLRTSLEKWEGARDLNQPQHAMCKIRNNLAIAIERQAAGITDPAARADRLFEAEQIIAPCASGGGGGGDGSGGGNGNEDEGTTGGNGERIEQERREADEQAGNDPDARDTGQGGDPGDEPGGGGAPDPGDPVREDPSGQEPPEEAPTQGDSEEQQRQEELEQRNRDANQGDTGEESSGAPQDPVRPW</sequence>
<evidence type="ECO:0000256" key="1">
    <source>
        <dbReference type="SAM" id="MobiDB-lite"/>
    </source>
</evidence>
<dbReference type="EMBL" id="JAKNCJ010000005">
    <property type="protein sequence ID" value="MCL6423756.1"/>
    <property type="molecule type" value="Genomic_DNA"/>
</dbReference>
<gene>
    <name evidence="3" type="ORF">Bequi_10215</name>
</gene>
<comment type="caution">
    <text evidence="3">The sequence shown here is derived from an EMBL/GenBank/DDBJ whole genome shotgun (WGS) entry which is preliminary data.</text>
</comment>
<accession>A0ABT0R1I5</accession>
<dbReference type="RefSeq" id="WP_249737837.1">
    <property type="nucleotide sequence ID" value="NZ_JAKNCJ010000005.1"/>
</dbReference>
<evidence type="ECO:0000313" key="3">
    <source>
        <dbReference type="EMBL" id="MCL6423756.1"/>
    </source>
</evidence>
<dbReference type="Proteomes" id="UP001203761">
    <property type="component" value="Unassembled WGS sequence"/>
</dbReference>
<reference evidence="3" key="1">
    <citation type="submission" date="2022-02" db="EMBL/GenBank/DDBJ databases">
        <authorList>
            <person name="Lee M."/>
            <person name="Kim S.-J."/>
            <person name="Jung M.-Y."/>
        </authorList>
    </citation>
    <scope>NUCLEOTIDE SEQUENCE</scope>
    <source>
        <strain evidence="3">JHP9</strain>
    </source>
</reference>
<feature type="compositionally biased region" description="Gly residues" evidence="1">
    <location>
        <begin position="229"/>
        <end position="244"/>
    </location>
</feature>
<organism evidence="3 4">
    <name type="scientific">Brachybacterium equifaecis</name>
    <dbReference type="NCBI Taxonomy" id="2910770"/>
    <lineage>
        <taxon>Bacteria</taxon>
        <taxon>Bacillati</taxon>
        <taxon>Actinomycetota</taxon>
        <taxon>Actinomycetes</taxon>
        <taxon>Micrococcales</taxon>
        <taxon>Dermabacteraceae</taxon>
        <taxon>Brachybacterium</taxon>
    </lineage>
</organism>
<keyword evidence="4" id="KW-1185">Reference proteome</keyword>
<protein>
    <recommendedName>
        <fullName evidence="5">MNN4 protein</fullName>
    </recommendedName>
</protein>
<evidence type="ECO:0000256" key="2">
    <source>
        <dbReference type="SAM" id="Phobius"/>
    </source>
</evidence>
<evidence type="ECO:0008006" key="5">
    <source>
        <dbReference type="Google" id="ProtNLM"/>
    </source>
</evidence>
<keyword evidence="2" id="KW-0812">Transmembrane</keyword>
<feature type="transmembrane region" description="Helical" evidence="2">
    <location>
        <begin position="40"/>
        <end position="60"/>
    </location>
</feature>
<keyword evidence="2" id="KW-1133">Transmembrane helix</keyword>
<name>A0ABT0R1I5_9MICO</name>
<keyword evidence="2" id="KW-0472">Membrane</keyword>
<proteinExistence type="predicted"/>
<feature type="compositionally biased region" description="Basic and acidic residues" evidence="1">
    <location>
        <begin position="206"/>
        <end position="216"/>
    </location>
</feature>